<reference evidence="1 2" key="1">
    <citation type="journal article" date="2015" name="Proc. Natl. Acad. Sci. U.S.A.">
        <title>The resurrection genome of Boea hygrometrica: A blueprint for survival of dehydration.</title>
        <authorList>
            <person name="Xiao L."/>
            <person name="Yang G."/>
            <person name="Zhang L."/>
            <person name="Yang X."/>
            <person name="Zhao S."/>
            <person name="Ji Z."/>
            <person name="Zhou Q."/>
            <person name="Hu M."/>
            <person name="Wang Y."/>
            <person name="Chen M."/>
            <person name="Xu Y."/>
            <person name="Jin H."/>
            <person name="Xiao X."/>
            <person name="Hu G."/>
            <person name="Bao F."/>
            <person name="Hu Y."/>
            <person name="Wan P."/>
            <person name="Li L."/>
            <person name="Deng X."/>
            <person name="Kuang T."/>
            <person name="Xiang C."/>
            <person name="Zhu J.K."/>
            <person name="Oliver M.J."/>
            <person name="He Y."/>
        </authorList>
    </citation>
    <scope>NUCLEOTIDE SEQUENCE [LARGE SCALE GENOMIC DNA]</scope>
    <source>
        <strain evidence="2">cv. XS01</strain>
    </source>
</reference>
<accession>A0A2Z6ZTQ0</accession>
<dbReference type="EMBL" id="KV107036">
    <property type="protein sequence ID" value="KZT76605.1"/>
    <property type="molecule type" value="Genomic_DNA"/>
</dbReference>
<name>A0A2Z6ZTQ0_9LAMI</name>
<dbReference type="Proteomes" id="UP000250235">
    <property type="component" value="Unassembled WGS sequence"/>
</dbReference>
<protein>
    <submittedName>
        <fullName evidence="1">Protein phosphatase 2C 7-like</fullName>
    </submittedName>
</protein>
<sequence length="138" mass="15011">MREPLRNTAAGSALPCAALGERLWPPRAFLLRTFAPLHSARLLRAMADDGSRLSRFISHGRACVALLAARYRLLDAPPGRCCTTLARAMLRPCTPCVARDFFRVAVVGRPPLRCRSDDVVTAGLNSSRVWFGPVPGSP</sequence>
<proteinExistence type="predicted"/>
<keyword evidence="2" id="KW-1185">Reference proteome</keyword>
<evidence type="ECO:0000313" key="2">
    <source>
        <dbReference type="Proteomes" id="UP000250235"/>
    </source>
</evidence>
<evidence type="ECO:0000313" key="1">
    <source>
        <dbReference type="EMBL" id="KZT76605.1"/>
    </source>
</evidence>
<dbReference type="AlphaFoldDB" id="A0A2Z6ZTQ0"/>
<gene>
    <name evidence="1" type="ORF">F511_46370</name>
</gene>
<organism evidence="1 2">
    <name type="scientific">Dorcoceras hygrometricum</name>
    <dbReference type="NCBI Taxonomy" id="472368"/>
    <lineage>
        <taxon>Eukaryota</taxon>
        <taxon>Viridiplantae</taxon>
        <taxon>Streptophyta</taxon>
        <taxon>Embryophyta</taxon>
        <taxon>Tracheophyta</taxon>
        <taxon>Spermatophyta</taxon>
        <taxon>Magnoliopsida</taxon>
        <taxon>eudicotyledons</taxon>
        <taxon>Gunneridae</taxon>
        <taxon>Pentapetalae</taxon>
        <taxon>asterids</taxon>
        <taxon>lamiids</taxon>
        <taxon>Lamiales</taxon>
        <taxon>Gesneriaceae</taxon>
        <taxon>Didymocarpoideae</taxon>
        <taxon>Trichosporeae</taxon>
        <taxon>Loxocarpinae</taxon>
        <taxon>Dorcoceras</taxon>
    </lineage>
</organism>